<dbReference type="PANTHER" id="PTHR46193">
    <property type="entry name" value="6-PHOSPHOGLUCONATE PHOSPHATASE"/>
    <property type="match status" value="1"/>
</dbReference>
<evidence type="ECO:0000256" key="2">
    <source>
        <dbReference type="ARBA" id="ARBA00006171"/>
    </source>
</evidence>
<dbReference type="SUPFAM" id="SSF56784">
    <property type="entry name" value="HAD-like"/>
    <property type="match status" value="1"/>
</dbReference>
<dbReference type="InterPro" id="IPR051600">
    <property type="entry name" value="Beta-PGM-like"/>
</dbReference>
<dbReference type="EMBL" id="FXYG01000003">
    <property type="protein sequence ID" value="SMX45150.1"/>
    <property type="molecule type" value="Genomic_DNA"/>
</dbReference>
<proteinExistence type="inferred from homology"/>
<dbReference type="InterPro" id="IPR006439">
    <property type="entry name" value="HAD-SF_hydro_IA"/>
</dbReference>
<dbReference type="InterPro" id="IPR036412">
    <property type="entry name" value="HAD-like_sf"/>
</dbReference>
<dbReference type="GO" id="GO:0046872">
    <property type="term" value="F:metal ion binding"/>
    <property type="evidence" value="ECO:0007669"/>
    <property type="project" value="UniProtKB-KW"/>
</dbReference>
<dbReference type="RefSeq" id="WP_093964113.1">
    <property type="nucleotide sequence ID" value="NZ_FXYG01000003.1"/>
</dbReference>
<reference evidence="6" key="1">
    <citation type="submission" date="2017-05" db="EMBL/GenBank/DDBJ databases">
        <authorList>
            <person name="Rodrigo-Torres L."/>
            <person name="Arahal R. D."/>
            <person name="Lucena T."/>
        </authorList>
    </citation>
    <scope>NUCLEOTIDE SEQUENCE [LARGE SCALE GENOMIC DNA]</scope>
    <source>
        <strain evidence="6">CECT 8715</strain>
    </source>
</reference>
<comment type="similarity">
    <text evidence="2">Belongs to the HAD-like hydrolase superfamily. CbbY/CbbZ/Gph/YieH family.</text>
</comment>
<dbReference type="Gene3D" id="3.40.50.1000">
    <property type="entry name" value="HAD superfamily/HAD-like"/>
    <property type="match status" value="1"/>
</dbReference>
<evidence type="ECO:0000256" key="4">
    <source>
        <dbReference type="ARBA" id="ARBA00022842"/>
    </source>
</evidence>
<dbReference type="AlphaFoldDB" id="A0A238KR65"/>
<dbReference type="Pfam" id="PF00702">
    <property type="entry name" value="Hydrolase"/>
    <property type="match status" value="1"/>
</dbReference>
<dbReference type="OrthoDB" id="9797743at2"/>
<keyword evidence="6" id="KW-1185">Reference proteome</keyword>
<dbReference type="EC" id="3.1.3.-" evidence="5"/>
<keyword evidence="5" id="KW-0378">Hydrolase</keyword>
<dbReference type="InterPro" id="IPR023198">
    <property type="entry name" value="PGP-like_dom2"/>
</dbReference>
<evidence type="ECO:0000256" key="3">
    <source>
        <dbReference type="ARBA" id="ARBA00022723"/>
    </source>
</evidence>
<keyword evidence="3" id="KW-0479">Metal-binding</keyword>
<dbReference type="GO" id="GO:0016787">
    <property type="term" value="F:hydrolase activity"/>
    <property type="evidence" value="ECO:0007669"/>
    <property type="project" value="UniProtKB-KW"/>
</dbReference>
<dbReference type="InterPro" id="IPR023214">
    <property type="entry name" value="HAD_sf"/>
</dbReference>
<name>A0A238KR65_9RHOB</name>
<dbReference type="SFLD" id="SFLDS00003">
    <property type="entry name" value="Haloacid_Dehalogenase"/>
    <property type="match status" value="1"/>
</dbReference>
<protein>
    <submittedName>
        <fullName evidence="5">6-phosphogluconate phosphatase</fullName>
        <ecNumber evidence="5">3.1.3.-</ecNumber>
    </submittedName>
</protein>
<dbReference type="Proteomes" id="UP000202485">
    <property type="component" value="Unassembled WGS sequence"/>
</dbReference>
<sequence>MHDLVIFDCDGVLVDSETISNQVMVDNLAGYGLNLSLQDCMSMFVGGTMSGVRDTARKMGADLPDDWTEQIYAQIYDVLRAGVPVIPGIPELLSHLEEQGIPFCVASNGRREKMQITLGQNGLWDRFQDVIFSAHEVGSAKPAPGLFQTAAQHFGAKSPVVIEDSANGVTAAIRAQMRCLAYAPHDDGARMAGLGAEVIRHMKDVPRLLGH</sequence>
<dbReference type="PANTHER" id="PTHR46193:SF10">
    <property type="entry name" value="6-PHOSPHOGLUCONATE PHOSPHATASE"/>
    <property type="match status" value="1"/>
</dbReference>
<dbReference type="SFLD" id="SFLDG01129">
    <property type="entry name" value="C1.5:_HAD__Beta-PGM__Phosphata"/>
    <property type="match status" value="1"/>
</dbReference>
<evidence type="ECO:0000313" key="6">
    <source>
        <dbReference type="Proteomes" id="UP000202485"/>
    </source>
</evidence>
<accession>A0A238KR65</accession>
<dbReference type="NCBIfam" id="TIGR01549">
    <property type="entry name" value="HAD-SF-IA-v1"/>
    <property type="match status" value="1"/>
</dbReference>
<dbReference type="PRINTS" id="PR00413">
    <property type="entry name" value="HADHALOGNASE"/>
</dbReference>
<dbReference type="Gene3D" id="1.10.150.240">
    <property type="entry name" value="Putative phosphatase, domain 2"/>
    <property type="match status" value="1"/>
</dbReference>
<dbReference type="NCBIfam" id="TIGR01509">
    <property type="entry name" value="HAD-SF-IA-v3"/>
    <property type="match status" value="1"/>
</dbReference>
<gene>
    <name evidence="5" type="primary">yieH</name>
    <name evidence="5" type="ORF">RUA8715_02624</name>
</gene>
<keyword evidence="4" id="KW-0460">Magnesium</keyword>
<organism evidence="5 6">
    <name type="scientific">Ruegeria arenilitoris</name>
    <dbReference type="NCBI Taxonomy" id="1173585"/>
    <lineage>
        <taxon>Bacteria</taxon>
        <taxon>Pseudomonadati</taxon>
        <taxon>Pseudomonadota</taxon>
        <taxon>Alphaproteobacteria</taxon>
        <taxon>Rhodobacterales</taxon>
        <taxon>Roseobacteraceae</taxon>
        <taxon>Ruegeria</taxon>
    </lineage>
</organism>
<evidence type="ECO:0000256" key="1">
    <source>
        <dbReference type="ARBA" id="ARBA00001946"/>
    </source>
</evidence>
<evidence type="ECO:0000313" key="5">
    <source>
        <dbReference type="EMBL" id="SMX45150.1"/>
    </source>
</evidence>
<comment type="cofactor">
    <cofactor evidence="1">
        <name>Mg(2+)</name>
        <dbReference type="ChEBI" id="CHEBI:18420"/>
    </cofactor>
</comment>